<dbReference type="GO" id="GO:0016853">
    <property type="term" value="F:isomerase activity"/>
    <property type="evidence" value="ECO:0007669"/>
    <property type="project" value="TreeGrafter"/>
</dbReference>
<dbReference type="OrthoDB" id="9788221at2"/>
<feature type="active site" evidence="1">
    <location>
        <position position="47"/>
    </location>
</feature>
<dbReference type="GO" id="GO:0005737">
    <property type="term" value="C:cytoplasm"/>
    <property type="evidence" value="ECO:0007669"/>
    <property type="project" value="TreeGrafter"/>
</dbReference>
<dbReference type="PANTHER" id="PTHR13774">
    <property type="entry name" value="PHENAZINE BIOSYNTHESIS PROTEIN"/>
    <property type="match status" value="1"/>
</dbReference>
<dbReference type="SUPFAM" id="SSF54506">
    <property type="entry name" value="Diaminopimelate epimerase-like"/>
    <property type="match status" value="1"/>
</dbReference>
<evidence type="ECO:0000256" key="1">
    <source>
        <dbReference type="PIRSR" id="PIRSR016184-1"/>
    </source>
</evidence>
<protein>
    <submittedName>
        <fullName evidence="2">Phenazine biosynthesis protein PhzF</fullName>
    </submittedName>
</protein>
<dbReference type="PIRSF" id="PIRSF016184">
    <property type="entry name" value="PhzC_PhzF"/>
    <property type="match status" value="1"/>
</dbReference>
<sequence length="296" mass="30968">MRRYAFDWVDAFTDRAFGGNGCAVVHDGAALDDATCTDFVKETSLVECTFTGPSDVADVRVRYFLASGEIPFAGHPTIATVAALRARGIATGDHLTLETGAGVVAITIEGDLIEMTQRAPEFGVMPGRAVVAGAIGLPVDAILGEPQVVSTGLPFCVTVLRDHAALRAARLDPEAMPTFKAACGVAMDAVLEPFLVTLEGATGTGDTFSRLLMLPPLPAEDPFTGSATGATAAYLWHHGLMEHAGYTAEQGHWMGRPGQARVTRIGTPDSISGVKVAGRGYVLMQGDVILPDSAEI</sequence>
<dbReference type="Proteomes" id="UP000215377">
    <property type="component" value="Unassembled WGS sequence"/>
</dbReference>
<accession>A0A225NF51</accession>
<evidence type="ECO:0000313" key="3">
    <source>
        <dbReference type="Proteomes" id="UP000215377"/>
    </source>
</evidence>
<dbReference type="Pfam" id="PF02567">
    <property type="entry name" value="PhzC-PhzF"/>
    <property type="match status" value="1"/>
</dbReference>
<reference evidence="2 3" key="1">
    <citation type="submission" date="2013-04" db="EMBL/GenBank/DDBJ databases">
        <title>Oceanicola sp. 22II1-22F33 Genome Sequencing.</title>
        <authorList>
            <person name="Lai Q."/>
            <person name="Li G."/>
            <person name="Shao Z."/>
        </authorList>
    </citation>
    <scope>NUCLEOTIDE SEQUENCE [LARGE SCALE GENOMIC DNA]</scope>
    <source>
        <strain evidence="2 3">22II1-22F33</strain>
    </source>
</reference>
<proteinExistence type="predicted"/>
<evidence type="ECO:0000313" key="2">
    <source>
        <dbReference type="EMBL" id="OWU67880.1"/>
    </source>
</evidence>
<dbReference type="NCBIfam" id="TIGR00654">
    <property type="entry name" value="PhzF_family"/>
    <property type="match status" value="1"/>
</dbReference>
<dbReference type="Gene3D" id="3.10.310.10">
    <property type="entry name" value="Diaminopimelate Epimerase, Chain A, domain 1"/>
    <property type="match status" value="2"/>
</dbReference>
<name>A0A225NF51_9RHOB</name>
<dbReference type="InterPro" id="IPR003719">
    <property type="entry name" value="Phenazine_PhzF-like"/>
</dbReference>
<dbReference type="EMBL" id="AQQR01000025">
    <property type="protein sequence ID" value="OWU67880.1"/>
    <property type="molecule type" value="Genomic_DNA"/>
</dbReference>
<dbReference type="RefSeq" id="WP_088652694.1">
    <property type="nucleotide sequence ID" value="NZ_AQQR01000025.1"/>
</dbReference>
<dbReference type="AlphaFoldDB" id="A0A225NF51"/>
<organism evidence="2 3">
    <name type="scientific">Marinibacterium profundimaris</name>
    <dbReference type="NCBI Taxonomy" id="1679460"/>
    <lineage>
        <taxon>Bacteria</taxon>
        <taxon>Pseudomonadati</taxon>
        <taxon>Pseudomonadota</taxon>
        <taxon>Alphaproteobacteria</taxon>
        <taxon>Rhodobacterales</taxon>
        <taxon>Paracoccaceae</taxon>
        <taxon>Marinibacterium</taxon>
    </lineage>
</organism>
<comment type="caution">
    <text evidence="2">The sequence shown here is derived from an EMBL/GenBank/DDBJ whole genome shotgun (WGS) entry which is preliminary data.</text>
</comment>
<keyword evidence="3" id="KW-1185">Reference proteome</keyword>
<gene>
    <name evidence="2" type="ORF">ATO3_25370</name>
</gene>